<dbReference type="PANTHER" id="PTHR34817:SF1">
    <property type="entry name" value="NUCLEOTIDYLTRANSFERASE"/>
    <property type="match status" value="1"/>
</dbReference>
<comment type="caution">
    <text evidence="1">The sequence shown here is derived from an EMBL/GenBank/DDBJ whole genome shotgun (WGS) entry which is preliminary data.</text>
</comment>
<sequence length="536" mass="61822">MHVPDSLTDEVKKKFCQLIFDSFGSETINRILCAVLLTCPWYQATQNERGEQARHNVLFIVFVSHDHQFLAPVNQHVLDEDFVIDKGWLYAVELYPFSHFLTKGKSRCTEVLYCNDQAIVYSDDQWNRLRSELSYSKVTGLRGFVEACKGQAVSGIGKKGKDGKFRLKESTTFHQFCDSYRLQHHLYSTTQGIPLCVQVFDKESLPDIAKEGFHLLEQLYKDPDVSKRDIFDVLVKWRDSTVDSMKKFKHTDHTEVEAIVGRWQMDVRLNGRQLSVDRAIGDEFSNLTKLMSDIGGPVSTFQPEQILLVARAGSYLYGLSTPTSDIDYLIVYKEPTKNILSRCKDIKDNYESRGPTKELEYGAYEARLFCEMLLKGSIIILELVFADDLEYMSPSWKTLSANRARFVTEKAIQQYLGILRNNFAMLQNEKHIGTSRDRKLFYQIFHKEDCVRSLMDGHVPNVRCTGELKEFIMKVRTNPLVGEFSRDVLFKIVKDKIDNLLRDLAERPGRLKENMDYKLVNDWLLLGVRGITDSKS</sequence>
<dbReference type="AlphaFoldDB" id="A0AA88XTF7"/>
<dbReference type="PANTHER" id="PTHR34817">
    <property type="entry name" value="NUCLEOTIDYLTRANSFERASE"/>
    <property type="match status" value="1"/>
</dbReference>
<name>A0AA88XTF7_PINIB</name>
<keyword evidence="2" id="KW-1185">Reference proteome</keyword>
<gene>
    <name evidence="1" type="ORF">FSP39_019882</name>
</gene>
<proteinExistence type="predicted"/>
<organism evidence="1 2">
    <name type="scientific">Pinctada imbricata</name>
    <name type="common">Atlantic pearl-oyster</name>
    <name type="synonym">Pinctada martensii</name>
    <dbReference type="NCBI Taxonomy" id="66713"/>
    <lineage>
        <taxon>Eukaryota</taxon>
        <taxon>Metazoa</taxon>
        <taxon>Spiralia</taxon>
        <taxon>Lophotrochozoa</taxon>
        <taxon>Mollusca</taxon>
        <taxon>Bivalvia</taxon>
        <taxon>Autobranchia</taxon>
        <taxon>Pteriomorphia</taxon>
        <taxon>Pterioida</taxon>
        <taxon>Pterioidea</taxon>
        <taxon>Pteriidae</taxon>
        <taxon>Pinctada</taxon>
    </lineage>
</organism>
<dbReference type="EMBL" id="VSWD01000010">
    <property type="protein sequence ID" value="KAK3091443.1"/>
    <property type="molecule type" value="Genomic_DNA"/>
</dbReference>
<reference evidence="1" key="1">
    <citation type="submission" date="2019-08" db="EMBL/GenBank/DDBJ databases">
        <title>The improved chromosome-level genome for the pearl oyster Pinctada fucata martensii using PacBio sequencing and Hi-C.</title>
        <authorList>
            <person name="Zheng Z."/>
        </authorList>
    </citation>
    <scope>NUCLEOTIDE SEQUENCE</scope>
    <source>
        <strain evidence="1">ZZ-2019</strain>
        <tissue evidence="1">Adductor muscle</tissue>
    </source>
</reference>
<dbReference type="Pfam" id="PF10127">
    <property type="entry name" value="RlaP"/>
    <property type="match status" value="1"/>
</dbReference>
<evidence type="ECO:0000313" key="1">
    <source>
        <dbReference type="EMBL" id="KAK3091443.1"/>
    </source>
</evidence>
<evidence type="ECO:0000313" key="2">
    <source>
        <dbReference type="Proteomes" id="UP001186944"/>
    </source>
</evidence>
<accession>A0AA88XTF7</accession>
<dbReference type="Proteomes" id="UP001186944">
    <property type="component" value="Unassembled WGS sequence"/>
</dbReference>
<dbReference type="InterPro" id="IPR018775">
    <property type="entry name" value="RlaP"/>
</dbReference>
<protein>
    <submittedName>
        <fullName evidence="1">Uncharacterized protein</fullName>
    </submittedName>
</protein>